<feature type="compositionally biased region" description="Basic and acidic residues" evidence="2">
    <location>
        <begin position="526"/>
        <end position="563"/>
    </location>
</feature>
<protein>
    <submittedName>
        <fullName evidence="3">Uncharacterized protein</fullName>
    </submittedName>
</protein>
<keyword evidence="1" id="KW-0560">Oxidoreductase</keyword>
<evidence type="ECO:0000256" key="1">
    <source>
        <dbReference type="ARBA" id="ARBA00023002"/>
    </source>
</evidence>
<dbReference type="PANTHER" id="PTHR35870">
    <property type="entry name" value="PROTEIN, PUTATIVE (AFU_ORTHOLOGUE AFUA_5G03330)-RELATED"/>
    <property type="match status" value="1"/>
</dbReference>
<feature type="compositionally biased region" description="Basic and acidic residues" evidence="2">
    <location>
        <begin position="263"/>
        <end position="272"/>
    </location>
</feature>
<organism evidence="3 4">
    <name type="scientific">Hebeloma cylindrosporum</name>
    <dbReference type="NCBI Taxonomy" id="76867"/>
    <lineage>
        <taxon>Eukaryota</taxon>
        <taxon>Fungi</taxon>
        <taxon>Dikarya</taxon>
        <taxon>Basidiomycota</taxon>
        <taxon>Agaricomycotina</taxon>
        <taxon>Agaricomycetes</taxon>
        <taxon>Agaricomycetidae</taxon>
        <taxon>Agaricales</taxon>
        <taxon>Agaricineae</taxon>
        <taxon>Hymenogastraceae</taxon>
        <taxon>Hebeloma</taxon>
    </lineage>
</organism>
<keyword evidence="4" id="KW-1185">Reference proteome</keyword>
<proteinExistence type="predicted"/>
<dbReference type="GO" id="GO:0016491">
    <property type="term" value="F:oxidoreductase activity"/>
    <property type="evidence" value="ECO:0007669"/>
    <property type="project" value="UniProtKB-KW"/>
</dbReference>
<reference evidence="4" key="2">
    <citation type="submission" date="2015-01" db="EMBL/GenBank/DDBJ databases">
        <title>Evolutionary Origins and Diversification of the Mycorrhizal Mutualists.</title>
        <authorList>
            <consortium name="DOE Joint Genome Institute"/>
            <consortium name="Mycorrhizal Genomics Consortium"/>
            <person name="Kohler A."/>
            <person name="Kuo A."/>
            <person name="Nagy L.G."/>
            <person name="Floudas D."/>
            <person name="Copeland A."/>
            <person name="Barry K.W."/>
            <person name="Cichocki N."/>
            <person name="Veneault-Fourrey C."/>
            <person name="LaButti K."/>
            <person name="Lindquist E.A."/>
            <person name="Lipzen A."/>
            <person name="Lundell T."/>
            <person name="Morin E."/>
            <person name="Murat C."/>
            <person name="Riley R."/>
            <person name="Ohm R."/>
            <person name="Sun H."/>
            <person name="Tunlid A."/>
            <person name="Henrissat B."/>
            <person name="Grigoriev I.V."/>
            <person name="Hibbett D.S."/>
            <person name="Martin F."/>
        </authorList>
    </citation>
    <scope>NUCLEOTIDE SEQUENCE [LARGE SCALE GENOMIC DNA]</scope>
    <source>
        <strain evidence="4">h7</strain>
    </source>
</reference>
<dbReference type="EMBL" id="KN831774">
    <property type="protein sequence ID" value="KIM44120.1"/>
    <property type="molecule type" value="Genomic_DNA"/>
</dbReference>
<dbReference type="HOGENOM" id="CLU_019145_1_0_1"/>
<sequence length="656" mass="72853">MDSSVLEQLFPVPSLPQSSLSPSHFPGVSPESTAKLQSILKDNHTRWHIFFNEKRFHNHAAHRAIAAWALGADASALQAGYDKDCGYEKKAFESPGPITNTTFNEHLGDDRYFNAYEQFFTQYIKENGVSKAIEEFIFSRRWNLGSNTLSPDKQPQMLSRFLSGVLHPLIHTGYGAEFRIPGMVVEGLAQTALHFSSPDLLAPLSLFEDVDDRVAGRLLNRQFAASAGEGIGAAFNTAVSALDTALDKALHLDGEGEGVTPSKRCDVDKAQPEQDNGTKANAEELETTTDDNGIHALTILSRVLSDSRFAHTEFSEKSEVNMFDDVVKMHGKALGEYVNQWGISSDTDLQRKMEEVVWVVCVLYGIGGWTDGKLRRGEHDFNADFFFMHLVTSSIFLPALCARISPVSQVRLLKAYFATALTWAIARGQPILNVRGFVEEMHKHGSVVGPSASSHRWEDTWMRMVEEARAHHDEHVTKIIRALSGWAGDFGTRTARVPIPFHSGDERSGSNSSDDVGMAQRGSAGRSRDAFKETSAGERSEADRQKEDADLSPRAWRDSKNGGDAKELYQGSFYRSGHPQAHLDSNVFPATELEGSEYLDGGLFLRLGVLTLGRMGWDLDGKKKDGKKWEKQEGQRLEEEFWDLSGMVQEIPKVKL</sequence>
<dbReference type="PANTHER" id="PTHR35870:SF1">
    <property type="entry name" value="PROTEIN, PUTATIVE (AFU_ORTHOLOGUE AFUA_5G03330)-RELATED"/>
    <property type="match status" value="1"/>
</dbReference>
<name>A0A0C3C5L3_HEBCY</name>
<feature type="region of interest" description="Disordered" evidence="2">
    <location>
        <begin position="255"/>
        <end position="281"/>
    </location>
</feature>
<evidence type="ECO:0000313" key="3">
    <source>
        <dbReference type="EMBL" id="KIM44120.1"/>
    </source>
</evidence>
<evidence type="ECO:0000313" key="4">
    <source>
        <dbReference type="Proteomes" id="UP000053424"/>
    </source>
</evidence>
<dbReference type="OrthoDB" id="10004862at2759"/>
<dbReference type="STRING" id="686832.A0A0C3C5L3"/>
<evidence type="ECO:0000256" key="2">
    <source>
        <dbReference type="SAM" id="MobiDB-lite"/>
    </source>
</evidence>
<dbReference type="Pfam" id="PF14027">
    <property type="entry name" value="Questin_oxidase"/>
    <property type="match status" value="1"/>
</dbReference>
<dbReference type="InterPro" id="IPR025337">
    <property type="entry name" value="Questin_oxidase-like"/>
</dbReference>
<reference evidence="3 4" key="1">
    <citation type="submission" date="2014-04" db="EMBL/GenBank/DDBJ databases">
        <authorList>
            <consortium name="DOE Joint Genome Institute"/>
            <person name="Kuo A."/>
            <person name="Gay G."/>
            <person name="Dore J."/>
            <person name="Kohler A."/>
            <person name="Nagy L.G."/>
            <person name="Floudas D."/>
            <person name="Copeland A."/>
            <person name="Barry K.W."/>
            <person name="Cichocki N."/>
            <person name="Veneault-Fourrey C."/>
            <person name="LaButti K."/>
            <person name="Lindquist E.A."/>
            <person name="Lipzen A."/>
            <person name="Lundell T."/>
            <person name="Morin E."/>
            <person name="Murat C."/>
            <person name="Sun H."/>
            <person name="Tunlid A."/>
            <person name="Henrissat B."/>
            <person name="Grigoriev I.V."/>
            <person name="Hibbett D.S."/>
            <person name="Martin F."/>
            <person name="Nordberg H.P."/>
            <person name="Cantor M.N."/>
            <person name="Hua S.X."/>
        </authorList>
    </citation>
    <scope>NUCLEOTIDE SEQUENCE [LARGE SCALE GENOMIC DNA]</scope>
    <source>
        <strain evidence="4">h7</strain>
    </source>
</reference>
<feature type="region of interest" description="Disordered" evidence="2">
    <location>
        <begin position="497"/>
        <end position="563"/>
    </location>
</feature>
<dbReference type="Proteomes" id="UP000053424">
    <property type="component" value="Unassembled WGS sequence"/>
</dbReference>
<dbReference type="AlphaFoldDB" id="A0A0C3C5L3"/>
<accession>A0A0C3C5L3</accession>
<gene>
    <name evidence="3" type="ORF">M413DRAFT_443166</name>
</gene>